<gene>
    <name evidence="8" type="primary">mpaDE_0</name>
    <name evidence="8" type="ORF">DIS24_g12653</name>
</gene>
<feature type="domain" description="Metallo-beta-lactamase" evidence="7">
    <location>
        <begin position="40"/>
        <end position="318"/>
    </location>
</feature>
<evidence type="ECO:0000256" key="6">
    <source>
        <dbReference type="SAM" id="MobiDB-lite"/>
    </source>
</evidence>
<evidence type="ECO:0000256" key="5">
    <source>
        <dbReference type="ARBA" id="ARBA00022833"/>
    </source>
</evidence>
<keyword evidence="8" id="KW-0503">Monooxygenase</keyword>
<dbReference type="InterPro" id="IPR051013">
    <property type="entry name" value="MBL_superfamily_lactonases"/>
</dbReference>
<evidence type="ECO:0000259" key="7">
    <source>
        <dbReference type="SMART" id="SM00849"/>
    </source>
</evidence>
<comment type="similarity">
    <text evidence="2">Belongs to the metallo-beta-lactamase superfamily.</text>
</comment>
<reference evidence="8" key="1">
    <citation type="submission" date="2023-06" db="EMBL/GenBank/DDBJ databases">
        <title>Multi-omics analyses reveal the molecular pathogenesis toolkit of Lasiodiplodia hormozganensis, a cross-kingdom pathogen.</title>
        <authorList>
            <person name="Felix C."/>
            <person name="Meneses R."/>
            <person name="Goncalves M.F.M."/>
            <person name="Tilleman L."/>
            <person name="Duarte A.S."/>
            <person name="Jorrin-Novo J.V."/>
            <person name="Van De Peer Y."/>
            <person name="Deforce D."/>
            <person name="Van Nieuwerburgh F."/>
            <person name="Esteves A.C."/>
            <person name="Alves A."/>
        </authorList>
    </citation>
    <scope>NUCLEOTIDE SEQUENCE</scope>
    <source>
        <strain evidence="8">CBS 339.90</strain>
    </source>
</reference>
<dbReference type="SUPFAM" id="SSF56281">
    <property type="entry name" value="Metallo-hydrolase/oxidoreductase"/>
    <property type="match status" value="1"/>
</dbReference>
<dbReference type="GO" id="GO:0004497">
    <property type="term" value="F:monooxygenase activity"/>
    <property type="evidence" value="ECO:0007669"/>
    <property type="project" value="UniProtKB-KW"/>
</dbReference>
<dbReference type="Gene3D" id="3.60.15.10">
    <property type="entry name" value="Ribonuclease Z/Hydroxyacylglutathione hydrolase-like"/>
    <property type="match status" value="2"/>
</dbReference>
<dbReference type="InterPro" id="IPR036866">
    <property type="entry name" value="RibonucZ/Hydroxyglut_hydro"/>
</dbReference>
<dbReference type="GO" id="GO:0046872">
    <property type="term" value="F:metal ion binding"/>
    <property type="evidence" value="ECO:0007669"/>
    <property type="project" value="UniProtKB-KW"/>
</dbReference>
<comment type="caution">
    <text evidence="8">The sequence shown here is derived from an EMBL/GenBank/DDBJ whole genome shotgun (WGS) entry which is preliminary data.</text>
</comment>
<accession>A0AA39W3K9</accession>
<keyword evidence="5" id="KW-0862">Zinc</keyword>
<dbReference type="PANTHER" id="PTHR42978">
    <property type="entry name" value="QUORUM-QUENCHING LACTONASE YTNP-RELATED-RELATED"/>
    <property type="match status" value="1"/>
</dbReference>
<evidence type="ECO:0000313" key="8">
    <source>
        <dbReference type="EMBL" id="KAK0608949.1"/>
    </source>
</evidence>
<dbReference type="SMART" id="SM00849">
    <property type="entry name" value="Lactamase_B"/>
    <property type="match status" value="1"/>
</dbReference>
<dbReference type="EMBL" id="JAUJDW010000350">
    <property type="protein sequence ID" value="KAK0608949.1"/>
    <property type="molecule type" value="Genomic_DNA"/>
</dbReference>
<evidence type="ECO:0000256" key="1">
    <source>
        <dbReference type="ARBA" id="ARBA00001947"/>
    </source>
</evidence>
<dbReference type="Proteomes" id="UP001175001">
    <property type="component" value="Unassembled WGS sequence"/>
</dbReference>
<dbReference type="InterPro" id="IPR001279">
    <property type="entry name" value="Metallo-B-lactamas"/>
</dbReference>
<protein>
    <submittedName>
        <fullName evidence="8">Cytochrome P450 monooxygenase mpaDE</fullName>
    </submittedName>
</protein>
<evidence type="ECO:0000256" key="4">
    <source>
        <dbReference type="ARBA" id="ARBA00022801"/>
    </source>
</evidence>
<evidence type="ECO:0000256" key="3">
    <source>
        <dbReference type="ARBA" id="ARBA00022723"/>
    </source>
</evidence>
<evidence type="ECO:0000256" key="2">
    <source>
        <dbReference type="ARBA" id="ARBA00007749"/>
    </source>
</evidence>
<keyword evidence="8" id="KW-0560">Oxidoreductase</keyword>
<dbReference type="GO" id="GO:0016787">
    <property type="term" value="F:hydrolase activity"/>
    <property type="evidence" value="ECO:0007669"/>
    <property type="project" value="UniProtKB-KW"/>
</dbReference>
<comment type="cofactor">
    <cofactor evidence="1">
        <name>Zn(2+)</name>
        <dbReference type="ChEBI" id="CHEBI:29105"/>
    </cofactor>
</comment>
<proteinExistence type="inferred from homology"/>
<organism evidence="8 9">
    <name type="scientific">Lasiodiplodia hormozganensis</name>
    <dbReference type="NCBI Taxonomy" id="869390"/>
    <lineage>
        <taxon>Eukaryota</taxon>
        <taxon>Fungi</taxon>
        <taxon>Dikarya</taxon>
        <taxon>Ascomycota</taxon>
        <taxon>Pezizomycotina</taxon>
        <taxon>Dothideomycetes</taxon>
        <taxon>Dothideomycetes incertae sedis</taxon>
        <taxon>Botryosphaeriales</taxon>
        <taxon>Botryosphaeriaceae</taxon>
        <taxon>Lasiodiplodia</taxon>
    </lineage>
</organism>
<keyword evidence="3" id="KW-0479">Metal-binding</keyword>
<evidence type="ECO:0000313" key="9">
    <source>
        <dbReference type="Proteomes" id="UP001175001"/>
    </source>
</evidence>
<feature type="compositionally biased region" description="Basic and acidic residues" evidence="6">
    <location>
        <begin position="181"/>
        <end position="191"/>
    </location>
</feature>
<keyword evidence="4" id="KW-0378">Hydrolase</keyword>
<dbReference type="CDD" id="cd07730">
    <property type="entry name" value="metallo-hydrolase-like_MBL-fold"/>
    <property type="match status" value="1"/>
</dbReference>
<name>A0AA39W3K9_9PEZI</name>
<feature type="region of interest" description="Disordered" evidence="6">
    <location>
        <begin position="159"/>
        <end position="191"/>
    </location>
</feature>
<dbReference type="PANTHER" id="PTHR42978:SF2">
    <property type="entry name" value="102 KBASES UNSTABLE REGION: FROM 1 TO 119443"/>
    <property type="match status" value="1"/>
</dbReference>
<keyword evidence="9" id="KW-1185">Reference proteome</keyword>
<dbReference type="Pfam" id="PF00753">
    <property type="entry name" value="Lactamase_B"/>
    <property type="match status" value="1"/>
</dbReference>
<dbReference type="AlphaFoldDB" id="A0AA39W3K9"/>
<sequence>MPTPPTTITLSALDAGHLTLPENLFITPPTTTPPTRTTVPSLSFLLHHAPTRTRLLFDLGLKRDVAAYTPAQQHHIAQRQPFITSPDCAASLRAGGLDPATDVDEVILSHVHWDHVGTSADFPRARFVVGAGTLDVLARGAGHLYPRSLFNADEVPRGRTVELPPVPGGAVVDDDGGEDGGEGRQKGEGEEVRVRAAPVEKRTKHVWERLAGLGAAVDYFGDGSVWVVDAPGHMYGHVNLLARVGERKWVYLGGDCCHDPRILSGEKGIAMYDDGRGGMRSVHVDTEAARGTLDRIQEFLREKKVNGEEAEVEVVVAHDKEWREKNRHKFFPGTF</sequence>